<comment type="caution">
    <text evidence="10">The sequence shown here is derived from an EMBL/GenBank/DDBJ whole genome shotgun (WGS) entry which is preliminary data.</text>
</comment>
<dbReference type="InterPro" id="IPR024109">
    <property type="entry name" value="Trp-tRNA-ligase_bac-type"/>
</dbReference>
<keyword evidence="4 8" id="KW-0067">ATP-binding</keyword>
<dbReference type="InterPro" id="IPR050203">
    <property type="entry name" value="Trp-tRNA_synthetase"/>
</dbReference>
<evidence type="ECO:0000256" key="6">
    <source>
        <dbReference type="ARBA" id="ARBA00023146"/>
    </source>
</evidence>
<dbReference type="STRING" id="1817832.A3J48_01275"/>
<dbReference type="EMBL" id="MFES01000005">
    <property type="protein sequence ID" value="OGE86187.1"/>
    <property type="molecule type" value="Genomic_DNA"/>
</dbReference>
<evidence type="ECO:0000256" key="9">
    <source>
        <dbReference type="RuleBase" id="RU363036"/>
    </source>
</evidence>
<gene>
    <name evidence="8" type="primary">trpS</name>
    <name evidence="10" type="ORF">A3J48_01275</name>
</gene>
<feature type="binding site" evidence="8">
    <location>
        <begin position="193"/>
        <end position="197"/>
    </location>
    <ligand>
        <name>ATP</name>
        <dbReference type="ChEBI" id="CHEBI:30616"/>
    </ligand>
</feature>
<dbReference type="FunFam" id="1.10.240.10:FF:000002">
    <property type="entry name" value="Tryptophan--tRNA ligase"/>
    <property type="match status" value="1"/>
</dbReference>
<sequence>MKKRLLSGIRTSGVTHIGNVFGAINQWVQMQNDYESFAMLADLHALTTPSEAVNIEKKTLETAKLYLALGLNPKKTTIFVQSHVPQHAELSWILGTIARLGELERMTQFKDKSLGQESINLGLFAYPVLMAADILAYNADAVPVGEDQKQHVELTRNLAERFNSRYGQTFKIPEYISQKSSARIMGLDDSSKKMSKSAENPKNYIAVLDDETTIREKIKSAVTDSGSEITFSEEKKPAVSNLLTIFSLASGKSVGDLEKEFTGHGYGQFKEVLSDALVAYLSPIQEKYKNISNSEIKNVLAEGAKHAQEVAGKTLGEVKKRVGLLQI</sequence>
<dbReference type="PRINTS" id="PR01039">
    <property type="entry name" value="TRNASYNTHTRP"/>
</dbReference>
<keyword evidence="2 8" id="KW-0436">Ligase</keyword>
<organism evidence="10 11">
    <name type="scientific">Candidatus Doudnabacteria bacterium RIFCSPHIGHO2_02_FULL_46_11</name>
    <dbReference type="NCBI Taxonomy" id="1817832"/>
    <lineage>
        <taxon>Bacteria</taxon>
        <taxon>Candidatus Doudnaibacteriota</taxon>
    </lineage>
</organism>
<dbReference type="PANTHER" id="PTHR43766:SF1">
    <property type="entry name" value="TRYPTOPHAN--TRNA LIGASE, MITOCHONDRIAL"/>
    <property type="match status" value="1"/>
</dbReference>
<feature type="binding site" evidence="8">
    <location>
        <begin position="145"/>
        <end position="147"/>
    </location>
    <ligand>
        <name>ATP</name>
        <dbReference type="ChEBI" id="CHEBI:30616"/>
    </ligand>
</feature>
<evidence type="ECO:0000256" key="2">
    <source>
        <dbReference type="ARBA" id="ARBA00022598"/>
    </source>
</evidence>
<dbReference type="Pfam" id="PF00579">
    <property type="entry name" value="tRNA-synt_1b"/>
    <property type="match status" value="1"/>
</dbReference>
<feature type="binding site" evidence="8">
    <location>
        <begin position="10"/>
        <end position="12"/>
    </location>
    <ligand>
        <name>ATP</name>
        <dbReference type="ChEBI" id="CHEBI:30616"/>
    </ligand>
</feature>
<evidence type="ECO:0000256" key="1">
    <source>
        <dbReference type="ARBA" id="ARBA00005594"/>
    </source>
</evidence>
<evidence type="ECO:0000256" key="5">
    <source>
        <dbReference type="ARBA" id="ARBA00022917"/>
    </source>
</evidence>
<dbReference type="GO" id="GO:0005829">
    <property type="term" value="C:cytosol"/>
    <property type="evidence" value="ECO:0007669"/>
    <property type="project" value="TreeGrafter"/>
</dbReference>
<evidence type="ECO:0000313" key="11">
    <source>
        <dbReference type="Proteomes" id="UP000176786"/>
    </source>
</evidence>
<feature type="binding site" evidence="8">
    <location>
        <position position="184"/>
    </location>
    <ligand>
        <name>ATP</name>
        <dbReference type="ChEBI" id="CHEBI:30616"/>
    </ligand>
</feature>
<dbReference type="SUPFAM" id="SSF52374">
    <property type="entry name" value="Nucleotidylyl transferase"/>
    <property type="match status" value="1"/>
</dbReference>
<comment type="subunit">
    <text evidence="8">Homodimer.</text>
</comment>
<evidence type="ECO:0000256" key="8">
    <source>
        <dbReference type="HAMAP-Rule" id="MF_00140"/>
    </source>
</evidence>
<dbReference type="Proteomes" id="UP000176786">
    <property type="component" value="Unassembled WGS sequence"/>
</dbReference>
<comment type="similarity">
    <text evidence="1 8 9">Belongs to the class-I aminoacyl-tRNA synthetase family.</text>
</comment>
<reference evidence="10 11" key="1">
    <citation type="journal article" date="2016" name="Nat. Commun.">
        <title>Thousands of microbial genomes shed light on interconnected biogeochemical processes in an aquifer system.</title>
        <authorList>
            <person name="Anantharaman K."/>
            <person name="Brown C.T."/>
            <person name="Hug L.A."/>
            <person name="Sharon I."/>
            <person name="Castelle C.J."/>
            <person name="Probst A.J."/>
            <person name="Thomas B.C."/>
            <person name="Singh A."/>
            <person name="Wilkins M.J."/>
            <person name="Karaoz U."/>
            <person name="Brodie E.L."/>
            <person name="Williams K.H."/>
            <person name="Hubbard S.S."/>
            <person name="Banfield J.F."/>
        </authorList>
    </citation>
    <scope>NUCLEOTIDE SEQUENCE [LARGE SCALE GENOMIC DNA]</scope>
</reference>
<dbReference type="Gene3D" id="1.10.240.10">
    <property type="entry name" value="Tyrosyl-Transfer RNA Synthetase"/>
    <property type="match status" value="1"/>
</dbReference>
<dbReference type="PANTHER" id="PTHR43766">
    <property type="entry name" value="TRYPTOPHAN--TRNA LIGASE, MITOCHONDRIAL"/>
    <property type="match status" value="1"/>
</dbReference>
<feature type="binding site" evidence="8">
    <location>
        <position position="133"/>
    </location>
    <ligand>
        <name>L-tryptophan</name>
        <dbReference type="ChEBI" id="CHEBI:57912"/>
    </ligand>
</feature>
<dbReference type="EC" id="6.1.1.2" evidence="8"/>
<dbReference type="GO" id="GO:0005524">
    <property type="term" value="F:ATP binding"/>
    <property type="evidence" value="ECO:0007669"/>
    <property type="project" value="UniProtKB-UniRule"/>
</dbReference>
<keyword evidence="5 8" id="KW-0648">Protein biosynthesis</keyword>
<comment type="catalytic activity">
    <reaction evidence="7 8">
        <text>tRNA(Trp) + L-tryptophan + ATP = L-tryptophyl-tRNA(Trp) + AMP + diphosphate + H(+)</text>
        <dbReference type="Rhea" id="RHEA:24080"/>
        <dbReference type="Rhea" id="RHEA-COMP:9671"/>
        <dbReference type="Rhea" id="RHEA-COMP:9705"/>
        <dbReference type="ChEBI" id="CHEBI:15378"/>
        <dbReference type="ChEBI" id="CHEBI:30616"/>
        <dbReference type="ChEBI" id="CHEBI:33019"/>
        <dbReference type="ChEBI" id="CHEBI:57912"/>
        <dbReference type="ChEBI" id="CHEBI:78442"/>
        <dbReference type="ChEBI" id="CHEBI:78535"/>
        <dbReference type="ChEBI" id="CHEBI:456215"/>
        <dbReference type="EC" id="6.1.1.2"/>
    </reaction>
</comment>
<dbReference type="InterPro" id="IPR002305">
    <property type="entry name" value="aa-tRNA-synth_Ic"/>
</dbReference>
<dbReference type="HAMAP" id="MF_00140_B">
    <property type="entry name" value="Trp_tRNA_synth_B"/>
    <property type="match status" value="1"/>
</dbReference>
<accession>A0A1F5P8B3</accession>
<dbReference type="InterPro" id="IPR002306">
    <property type="entry name" value="Trp-tRNA-ligase"/>
</dbReference>
<comment type="subcellular location">
    <subcellularLocation>
        <location evidence="8">Cytoplasm</location>
    </subcellularLocation>
</comment>
<dbReference type="InterPro" id="IPR014729">
    <property type="entry name" value="Rossmann-like_a/b/a_fold"/>
</dbReference>
<feature type="short sequence motif" description="'KMSKS' region" evidence="8">
    <location>
        <begin position="193"/>
        <end position="197"/>
    </location>
</feature>
<evidence type="ECO:0000256" key="3">
    <source>
        <dbReference type="ARBA" id="ARBA00022741"/>
    </source>
</evidence>
<feature type="binding site" evidence="8">
    <location>
        <begin position="18"/>
        <end position="19"/>
    </location>
    <ligand>
        <name>ATP</name>
        <dbReference type="ChEBI" id="CHEBI:30616"/>
    </ligand>
</feature>
<comment type="function">
    <text evidence="8">Catalyzes the attachment of tryptophan to tRNA(Trp).</text>
</comment>
<evidence type="ECO:0000256" key="7">
    <source>
        <dbReference type="ARBA" id="ARBA00049929"/>
    </source>
</evidence>
<dbReference type="Gene3D" id="3.40.50.620">
    <property type="entry name" value="HUPs"/>
    <property type="match status" value="1"/>
</dbReference>
<dbReference type="NCBIfam" id="TIGR00233">
    <property type="entry name" value="trpS"/>
    <property type="match status" value="1"/>
</dbReference>
<keyword evidence="6 8" id="KW-0030">Aminoacyl-tRNA synthetase</keyword>
<dbReference type="CDD" id="cd00806">
    <property type="entry name" value="TrpRS_core"/>
    <property type="match status" value="1"/>
</dbReference>
<protein>
    <recommendedName>
        <fullName evidence="8">Tryptophan--tRNA ligase</fullName>
        <ecNumber evidence="8">6.1.1.2</ecNumber>
    </recommendedName>
    <alternativeName>
        <fullName evidence="8">Tryptophanyl-tRNA synthetase</fullName>
        <shortName evidence="8">TrpRS</shortName>
    </alternativeName>
</protein>
<dbReference type="AlphaFoldDB" id="A0A1F5P8B3"/>
<evidence type="ECO:0000313" key="10">
    <source>
        <dbReference type="EMBL" id="OGE86187.1"/>
    </source>
</evidence>
<proteinExistence type="inferred from homology"/>
<evidence type="ECO:0000256" key="4">
    <source>
        <dbReference type="ARBA" id="ARBA00022840"/>
    </source>
</evidence>
<name>A0A1F5P8B3_9BACT</name>
<comment type="caution">
    <text evidence="8">Lacks conserved residue(s) required for the propagation of feature annotation.</text>
</comment>
<dbReference type="GO" id="GO:0006436">
    <property type="term" value="P:tryptophanyl-tRNA aminoacylation"/>
    <property type="evidence" value="ECO:0007669"/>
    <property type="project" value="UniProtKB-UniRule"/>
</dbReference>
<keyword evidence="8" id="KW-0963">Cytoplasm</keyword>
<dbReference type="GO" id="GO:0004830">
    <property type="term" value="F:tryptophan-tRNA ligase activity"/>
    <property type="evidence" value="ECO:0007669"/>
    <property type="project" value="UniProtKB-UniRule"/>
</dbReference>
<keyword evidence="3 8" id="KW-0547">Nucleotide-binding</keyword>